<dbReference type="EMBL" id="QMHM01000004">
    <property type="protein sequence ID" value="RAV80717.1"/>
    <property type="molecule type" value="Genomic_DNA"/>
</dbReference>
<sequence length="35" mass="4065">MLLNTINGNHPVTLRLTKQRFLCKHCRTTFNAKPP</sequence>
<gene>
    <name evidence="1" type="ORF">DBT54_02715</name>
</gene>
<reference evidence="1 2" key="1">
    <citation type="submission" date="2018-04" db="EMBL/GenBank/DDBJ databases">
        <title>Aerococcus urinae genomes.</title>
        <authorList>
            <person name="Hilt E."/>
            <person name="Gilbert N.M."/>
            <person name="Thomas-White K."/>
            <person name="Putonti C."/>
            <person name="Lewis A.L."/>
            <person name="Visck K.L."/>
            <person name="Wolfe A.J."/>
        </authorList>
    </citation>
    <scope>NUCLEOTIDE SEQUENCE [LARGE SCALE GENOMIC DNA]</scope>
    <source>
        <strain evidence="1 2">UMB7480</strain>
    </source>
</reference>
<evidence type="ECO:0000313" key="1">
    <source>
        <dbReference type="EMBL" id="RAV80717.1"/>
    </source>
</evidence>
<evidence type="ECO:0000313" key="2">
    <source>
        <dbReference type="Proteomes" id="UP000251923"/>
    </source>
</evidence>
<protein>
    <recommendedName>
        <fullName evidence="3">ISL3 family transposase</fullName>
    </recommendedName>
</protein>
<name>A0A329P4Y7_9LACT</name>
<dbReference type="AlphaFoldDB" id="A0A329P4Y7"/>
<proteinExistence type="predicted"/>
<organism evidence="1 2">
    <name type="scientific">Aerococcus urinae</name>
    <dbReference type="NCBI Taxonomy" id="1376"/>
    <lineage>
        <taxon>Bacteria</taxon>
        <taxon>Bacillati</taxon>
        <taxon>Bacillota</taxon>
        <taxon>Bacilli</taxon>
        <taxon>Lactobacillales</taxon>
        <taxon>Aerococcaceae</taxon>
        <taxon>Aerococcus</taxon>
    </lineage>
</organism>
<evidence type="ECO:0008006" key="3">
    <source>
        <dbReference type="Google" id="ProtNLM"/>
    </source>
</evidence>
<accession>A0A329P4Y7</accession>
<dbReference type="Proteomes" id="UP000251923">
    <property type="component" value="Unassembled WGS sequence"/>
</dbReference>
<comment type="caution">
    <text evidence="1">The sequence shown here is derived from an EMBL/GenBank/DDBJ whole genome shotgun (WGS) entry which is preliminary data.</text>
</comment>